<evidence type="ECO:0000313" key="2">
    <source>
        <dbReference type="Proteomes" id="UP000190774"/>
    </source>
</evidence>
<dbReference type="EMBL" id="FUYE01000027">
    <property type="protein sequence ID" value="SKB08462.1"/>
    <property type="molecule type" value="Genomic_DNA"/>
</dbReference>
<dbReference type="RefSeq" id="WP_078816048.1">
    <property type="nucleotide sequence ID" value="NZ_FUYE01000027.1"/>
</dbReference>
<keyword evidence="2" id="KW-1185">Reference proteome</keyword>
<dbReference type="AlphaFoldDB" id="A0A1T4Z335"/>
<dbReference type="Proteomes" id="UP000190774">
    <property type="component" value="Unassembled WGS sequence"/>
</dbReference>
<proteinExistence type="predicted"/>
<sequence>MNSPKRDWKDLTAQARQASAPADLDVRHAILQEIRAPQPTRVSAPAELWTELFSLSRAGWLQSGLACLMALAGWACWQGLPVLNELSLLWSLEGPFLARF</sequence>
<reference evidence="2" key="1">
    <citation type="submission" date="2017-02" db="EMBL/GenBank/DDBJ databases">
        <authorList>
            <person name="Varghese N."/>
            <person name="Submissions S."/>
        </authorList>
    </citation>
    <scope>NUCLEOTIDE SEQUENCE [LARGE SCALE GENOMIC DNA]</scope>
    <source>
        <strain evidence="2">ATCC 700200</strain>
    </source>
</reference>
<name>A0A1T4Z335_9BACT</name>
<protein>
    <submittedName>
        <fullName evidence="1">Uncharacterized protein</fullName>
    </submittedName>
</protein>
<organism evidence="1 2">
    <name type="scientific">Prosthecobacter debontii</name>
    <dbReference type="NCBI Taxonomy" id="48467"/>
    <lineage>
        <taxon>Bacteria</taxon>
        <taxon>Pseudomonadati</taxon>
        <taxon>Verrucomicrobiota</taxon>
        <taxon>Verrucomicrobiia</taxon>
        <taxon>Verrucomicrobiales</taxon>
        <taxon>Verrucomicrobiaceae</taxon>
        <taxon>Prosthecobacter</taxon>
    </lineage>
</organism>
<gene>
    <name evidence="1" type="ORF">SAMN02745166_04946</name>
</gene>
<dbReference type="STRING" id="48467.SAMN02745166_04946"/>
<accession>A0A1T4Z335</accession>
<evidence type="ECO:0000313" key="1">
    <source>
        <dbReference type="EMBL" id="SKB08462.1"/>
    </source>
</evidence>